<protein>
    <recommendedName>
        <fullName evidence="6">Outer membrane efflux protein</fullName>
    </recommendedName>
</protein>
<dbReference type="AlphaFoldDB" id="D7BDG4"/>
<keyword evidence="3" id="KW-0732">Signal</keyword>
<evidence type="ECO:0000313" key="5">
    <source>
        <dbReference type="Proteomes" id="UP000001916"/>
    </source>
</evidence>
<comment type="similarity">
    <text evidence="1">Belongs to the outer membrane factor (OMF) (TC 1.B.17) family.</text>
</comment>
<dbReference type="GO" id="GO:0015562">
    <property type="term" value="F:efflux transmembrane transporter activity"/>
    <property type="evidence" value="ECO:0007669"/>
    <property type="project" value="InterPro"/>
</dbReference>
<dbReference type="Proteomes" id="UP000001916">
    <property type="component" value="Chromosome"/>
</dbReference>
<dbReference type="HOGENOM" id="CLU_642215_0_0_0"/>
<evidence type="ECO:0008006" key="6">
    <source>
        <dbReference type="Google" id="ProtNLM"/>
    </source>
</evidence>
<dbReference type="eggNOG" id="COG1538">
    <property type="taxonomic scope" value="Bacteria"/>
</dbReference>
<dbReference type="KEGG" id="msv:Mesil_2944"/>
<dbReference type="SUPFAM" id="SSF56954">
    <property type="entry name" value="Outer membrane efflux proteins (OEP)"/>
    <property type="match status" value="1"/>
</dbReference>
<gene>
    <name evidence="4" type="ordered locus">Mesil_2944</name>
</gene>
<name>D7BDG4_ALLS1</name>
<feature type="chain" id="PRO_5003092940" description="Outer membrane efflux protein" evidence="3">
    <location>
        <begin position="22"/>
        <end position="413"/>
    </location>
</feature>
<evidence type="ECO:0000313" key="4">
    <source>
        <dbReference type="EMBL" id="ADH64784.1"/>
    </source>
</evidence>
<proteinExistence type="inferred from homology"/>
<feature type="coiled-coil region" evidence="2">
    <location>
        <begin position="130"/>
        <end position="157"/>
    </location>
</feature>
<dbReference type="Pfam" id="PF02321">
    <property type="entry name" value="OEP"/>
    <property type="match status" value="1"/>
</dbReference>
<dbReference type="Gene3D" id="1.20.1600.10">
    <property type="entry name" value="Outer membrane efflux proteins (OEP)"/>
    <property type="match status" value="1"/>
</dbReference>
<reference evidence="4 5" key="1">
    <citation type="journal article" date="2010" name="Stand. Genomic Sci.">
        <title>Complete genome sequence of Meiothermus silvanus type strain (VI-R2).</title>
        <authorList>
            <person name="Sikorski J."/>
            <person name="Tindall B.J."/>
            <person name="Lowry S."/>
            <person name="Lucas S."/>
            <person name="Nolan M."/>
            <person name="Copeland A."/>
            <person name="Glavina Del Rio T."/>
            <person name="Tice H."/>
            <person name="Cheng J.F."/>
            <person name="Han C."/>
            <person name="Pitluck S."/>
            <person name="Liolios K."/>
            <person name="Ivanova N."/>
            <person name="Mavromatis K."/>
            <person name="Mikhailova N."/>
            <person name="Pati A."/>
            <person name="Goodwin L."/>
            <person name="Chen A."/>
            <person name="Palaniappan K."/>
            <person name="Land M."/>
            <person name="Hauser L."/>
            <person name="Chang Y.J."/>
            <person name="Jeffries C.D."/>
            <person name="Rohde M."/>
            <person name="Goker M."/>
            <person name="Woyke T."/>
            <person name="Bristow J."/>
            <person name="Eisen J.A."/>
            <person name="Markowitz V."/>
            <person name="Hugenholtz P."/>
            <person name="Kyrpides N.C."/>
            <person name="Klenk H.P."/>
            <person name="Lapidus A."/>
        </authorList>
    </citation>
    <scope>NUCLEOTIDE SEQUENCE [LARGE SCALE GENOMIC DNA]</scope>
    <source>
        <strain evidence="5">ATCC 700542 / DSM 9946 / VI-R2</strain>
    </source>
</reference>
<dbReference type="EMBL" id="CP002042">
    <property type="protein sequence ID" value="ADH64784.1"/>
    <property type="molecule type" value="Genomic_DNA"/>
</dbReference>
<dbReference type="STRING" id="526227.Mesil_2944"/>
<evidence type="ECO:0000256" key="2">
    <source>
        <dbReference type="SAM" id="Coils"/>
    </source>
</evidence>
<sequence>MKKRHLCSVITLLALGSAAFAFGPEDAYKYQDPRIPPLKAQVDAAAQSLQNAQTGLGGSLTLKPGYTIPGPGNTSDTPGFGLGGTKAELSWGPDPVTIGRALRDLERSRRDYYRTVVGSTEGALIAHARLLRFQNEVAQREARLKASQANLAELQKKPDTSADQLERARGDLSFRQLDLQRFQLELQQARDAAASFGLSGDAEPRTLRFAIPQVRVEDTPAYKLALAELQLARAEAQRENLAYLNRLSLGVTYTSSQVETGLTVGFARGIPSVGASAELKTSSGTKISIGLEANIPLEAFLGGSAQSAQANVRLRELDLESTRQSLAAQLRAAQASIALAEQGLASAETSLASETRFLQQSEADFKAGKISEQEYLSRLGDARAMADYARAWEDYIRSVGDYLELVGGTWQTR</sequence>
<dbReference type="OrthoDB" id="34032at2"/>
<accession>D7BDG4</accession>
<dbReference type="InterPro" id="IPR003423">
    <property type="entry name" value="OMP_efflux"/>
</dbReference>
<evidence type="ECO:0000256" key="3">
    <source>
        <dbReference type="SAM" id="SignalP"/>
    </source>
</evidence>
<evidence type="ECO:0000256" key="1">
    <source>
        <dbReference type="ARBA" id="ARBA00007613"/>
    </source>
</evidence>
<keyword evidence="2" id="KW-0175">Coiled coil</keyword>
<organism evidence="4 5">
    <name type="scientific">Allomeiothermus silvanus (strain ATCC 700542 / DSM 9946 / NBRC 106475 / NCIMB 13440 / VI-R2)</name>
    <name type="common">Thermus silvanus</name>
    <dbReference type="NCBI Taxonomy" id="526227"/>
    <lineage>
        <taxon>Bacteria</taxon>
        <taxon>Thermotogati</taxon>
        <taxon>Deinococcota</taxon>
        <taxon>Deinococci</taxon>
        <taxon>Thermales</taxon>
        <taxon>Thermaceae</taxon>
        <taxon>Allomeiothermus</taxon>
    </lineage>
</organism>
<keyword evidence="5" id="KW-1185">Reference proteome</keyword>
<dbReference type="RefSeq" id="WP_013159316.1">
    <property type="nucleotide sequence ID" value="NC_014212.1"/>
</dbReference>
<feature type="signal peptide" evidence="3">
    <location>
        <begin position="1"/>
        <end position="21"/>
    </location>
</feature>